<dbReference type="Pfam" id="PF23343">
    <property type="entry name" value="REP_ORF2-G2P"/>
    <property type="match status" value="1"/>
</dbReference>
<proteinExistence type="predicted"/>
<dbReference type="Proteomes" id="UP000306317">
    <property type="component" value="Unassembled WGS sequence"/>
</dbReference>
<accession>A0A4S3KDD7</accession>
<dbReference type="AlphaFoldDB" id="A0A4S3KDD7"/>
<keyword evidence="3" id="KW-1185">Reference proteome</keyword>
<feature type="domain" description="Replication-associated protein ORF2/G2P" evidence="1">
    <location>
        <begin position="129"/>
        <end position="228"/>
    </location>
</feature>
<evidence type="ECO:0000313" key="2">
    <source>
        <dbReference type="EMBL" id="THD06467.1"/>
    </source>
</evidence>
<comment type="caution">
    <text evidence="2">The sequence shown here is derived from an EMBL/GenBank/DDBJ whole genome shotgun (WGS) entry which is preliminary data.</text>
</comment>
<evidence type="ECO:0000259" key="1">
    <source>
        <dbReference type="Pfam" id="PF23343"/>
    </source>
</evidence>
<dbReference type="RefSeq" id="WP_136259099.1">
    <property type="nucleotide sequence ID" value="NZ_MWIO01000034.1"/>
</dbReference>
<name>A0A4S3KDD7_9GAMM</name>
<evidence type="ECO:0000313" key="3">
    <source>
        <dbReference type="Proteomes" id="UP000306317"/>
    </source>
</evidence>
<dbReference type="OrthoDB" id="9129069at2"/>
<organism evidence="2 3">
    <name type="scientific">Rhodanobacter lindaniclasticus</name>
    <dbReference type="NCBI Taxonomy" id="75310"/>
    <lineage>
        <taxon>Bacteria</taxon>
        <taxon>Pseudomonadati</taxon>
        <taxon>Pseudomonadota</taxon>
        <taxon>Gammaproteobacteria</taxon>
        <taxon>Lysobacterales</taxon>
        <taxon>Rhodanobacteraceae</taxon>
        <taxon>Rhodanobacter</taxon>
    </lineage>
</organism>
<reference evidence="2 3" key="1">
    <citation type="submission" date="2017-02" db="EMBL/GenBank/DDBJ databases">
        <title>Whole genome sequencing of Rhodanobacter lindaniclasticus DSM 17932.</title>
        <authorList>
            <person name="Kumar S."/>
            <person name="Patil P."/>
            <person name="Patil P.B."/>
        </authorList>
    </citation>
    <scope>NUCLEOTIDE SEQUENCE [LARGE SCALE GENOMIC DNA]</scope>
    <source>
        <strain evidence="2 3">DSM 17932</strain>
    </source>
</reference>
<gene>
    <name evidence="2" type="ORF">B1991_12920</name>
</gene>
<dbReference type="InterPro" id="IPR056906">
    <property type="entry name" value="ORF2/G2P_dom"/>
</dbReference>
<sequence>MTFAVPDEYIAERMRIASVAAEWRRLTPAQKRDRVAFRMGQEVAAGRIKSGSLRASEASAEPAALGLVSYATKDRDETSGQEKRPLRERFKIDRDAGRCKRMRVSVSNGARVLHWQAHCERSAQRWNLKFLTLTYRKADGWRPGHLGAFRKAFNHWCVSHKVRARFVWVAELQERGAVHYHMVVWLPKGKFLPAPDKGQRHAWWPHGSTNIQTAQNPIGYLMKYASKATAASAASYPAGCRMFGVGGLDKSGREEVRYWRAPMWVRDAMPGTADIRKTVGGYVDAHTGEFLRSPWRVCVGPDGQVWAFKVDQSETVQ</sequence>
<dbReference type="EMBL" id="MWIO01000034">
    <property type="protein sequence ID" value="THD06467.1"/>
    <property type="molecule type" value="Genomic_DNA"/>
</dbReference>
<protein>
    <recommendedName>
        <fullName evidence="1">Replication-associated protein ORF2/G2P domain-containing protein</fullName>
    </recommendedName>
</protein>